<dbReference type="Pfam" id="PF02525">
    <property type="entry name" value="Flavodoxin_2"/>
    <property type="match status" value="1"/>
</dbReference>
<dbReference type="Proteomes" id="UP001208570">
    <property type="component" value="Unassembled WGS sequence"/>
</dbReference>
<comment type="similarity">
    <text evidence="1">Belongs to the NAD(P)H dehydrogenase (quinone) family.</text>
</comment>
<dbReference type="PANTHER" id="PTHR10204">
    <property type="entry name" value="NAD P H OXIDOREDUCTASE-RELATED"/>
    <property type="match status" value="1"/>
</dbReference>
<dbReference type="SUPFAM" id="SSF52218">
    <property type="entry name" value="Flavoproteins"/>
    <property type="match status" value="1"/>
</dbReference>
<dbReference type="AlphaFoldDB" id="A0AAD9IYB5"/>
<dbReference type="PANTHER" id="PTHR10204:SF34">
    <property type="entry name" value="NAD(P)H DEHYDROGENASE [QUINONE] 1 ISOFORM 1"/>
    <property type="match status" value="1"/>
</dbReference>
<gene>
    <name evidence="4" type="ORF">LSH36_863g00036</name>
</gene>
<dbReference type="GO" id="GO:0003955">
    <property type="term" value="F:NAD(P)H dehydrogenase (quinone) activity"/>
    <property type="evidence" value="ECO:0007669"/>
    <property type="project" value="TreeGrafter"/>
</dbReference>
<feature type="domain" description="Flavodoxin-like fold" evidence="3">
    <location>
        <begin position="4"/>
        <end position="164"/>
    </location>
</feature>
<comment type="caution">
    <text evidence="4">The sequence shown here is derived from an EMBL/GenBank/DDBJ whole genome shotgun (WGS) entry which is preliminary data.</text>
</comment>
<dbReference type="Gene3D" id="3.40.50.360">
    <property type="match status" value="1"/>
</dbReference>
<dbReference type="InterPro" id="IPR003680">
    <property type="entry name" value="Flavodoxin_fold"/>
</dbReference>
<dbReference type="GO" id="GO:0005829">
    <property type="term" value="C:cytosol"/>
    <property type="evidence" value="ECO:0007669"/>
    <property type="project" value="TreeGrafter"/>
</dbReference>
<evidence type="ECO:0000256" key="1">
    <source>
        <dbReference type="ARBA" id="ARBA00006252"/>
    </source>
</evidence>
<dbReference type="FunFam" id="3.40.50.360:FF:000054">
    <property type="entry name" value="NAD(P)H dehydrogenase, quinone 1"/>
    <property type="match status" value="1"/>
</dbReference>
<evidence type="ECO:0000259" key="3">
    <source>
        <dbReference type="Pfam" id="PF02525"/>
    </source>
</evidence>
<dbReference type="EMBL" id="JAODUP010000863">
    <property type="protein sequence ID" value="KAK2143221.1"/>
    <property type="molecule type" value="Genomic_DNA"/>
</dbReference>
<sequence>MSSKNVFIVYAHPELKSLNGAILDATTEVLKSRGHTVTVSDLYRMGFNPLLGRKDLTVDPKNPDVFQWLYEITQASVDGHITDDIRSEQAKLDAADLVIFQFPFYWMGLPAILKGWFDRVMHPGYATELPFKTFDLGRFKGKQAMFSITCGGTKEVYSDRGLMGDINVIL</sequence>
<evidence type="ECO:0000313" key="4">
    <source>
        <dbReference type="EMBL" id="KAK2143221.1"/>
    </source>
</evidence>
<proteinExistence type="inferred from homology"/>
<evidence type="ECO:0000256" key="2">
    <source>
        <dbReference type="ARBA" id="ARBA00023002"/>
    </source>
</evidence>
<name>A0AAD9IYB5_9ANNE</name>
<dbReference type="InterPro" id="IPR051545">
    <property type="entry name" value="NAD(P)H_dehydrogenase_qn"/>
</dbReference>
<dbReference type="InterPro" id="IPR029039">
    <property type="entry name" value="Flavoprotein-like_sf"/>
</dbReference>
<reference evidence="4" key="1">
    <citation type="journal article" date="2023" name="Mol. Biol. Evol.">
        <title>Third-Generation Sequencing Reveals the Adaptive Role of the Epigenome in Three Deep-Sea Polychaetes.</title>
        <authorList>
            <person name="Perez M."/>
            <person name="Aroh O."/>
            <person name="Sun Y."/>
            <person name="Lan Y."/>
            <person name="Juniper S.K."/>
            <person name="Young C.R."/>
            <person name="Angers B."/>
            <person name="Qian P.Y."/>
        </authorList>
    </citation>
    <scope>NUCLEOTIDE SEQUENCE</scope>
    <source>
        <strain evidence="4">P08H-3</strain>
    </source>
</reference>
<keyword evidence="2" id="KW-0560">Oxidoreductase</keyword>
<organism evidence="4 5">
    <name type="scientific">Paralvinella palmiformis</name>
    <dbReference type="NCBI Taxonomy" id="53620"/>
    <lineage>
        <taxon>Eukaryota</taxon>
        <taxon>Metazoa</taxon>
        <taxon>Spiralia</taxon>
        <taxon>Lophotrochozoa</taxon>
        <taxon>Annelida</taxon>
        <taxon>Polychaeta</taxon>
        <taxon>Sedentaria</taxon>
        <taxon>Canalipalpata</taxon>
        <taxon>Terebellida</taxon>
        <taxon>Terebelliformia</taxon>
        <taxon>Alvinellidae</taxon>
        <taxon>Paralvinella</taxon>
    </lineage>
</organism>
<accession>A0AAD9IYB5</accession>
<keyword evidence="5" id="KW-1185">Reference proteome</keyword>
<protein>
    <recommendedName>
        <fullName evidence="3">Flavodoxin-like fold domain-containing protein</fullName>
    </recommendedName>
</protein>
<evidence type="ECO:0000313" key="5">
    <source>
        <dbReference type="Proteomes" id="UP001208570"/>
    </source>
</evidence>